<evidence type="ECO:0000256" key="7">
    <source>
        <dbReference type="ARBA" id="ARBA00022833"/>
    </source>
</evidence>
<feature type="transmembrane region" description="Helical" evidence="11">
    <location>
        <begin position="397"/>
        <end position="418"/>
    </location>
</feature>
<keyword evidence="9" id="KW-0482">Metalloprotease</keyword>
<comment type="subcellular location">
    <subcellularLocation>
        <location evidence="2">Membrane</location>
        <topology evidence="2">Multi-pass membrane protein</topology>
    </subcellularLocation>
</comment>
<feature type="transmembrane region" description="Helical" evidence="11">
    <location>
        <begin position="125"/>
        <end position="146"/>
    </location>
</feature>
<dbReference type="PROSITE" id="PS50106">
    <property type="entry name" value="PDZ"/>
    <property type="match status" value="1"/>
</dbReference>
<evidence type="ECO:0000256" key="2">
    <source>
        <dbReference type="ARBA" id="ARBA00004141"/>
    </source>
</evidence>
<keyword evidence="6" id="KW-0378">Hydrolase</keyword>
<accession>A0ABV7YF09</accession>
<dbReference type="InterPro" id="IPR004387">
    <property type="entry name" value="Pept_M50_Zn"/>
</dbReference>
<dbReference type="PANTHER" id="PTHR42837">
    <property type="entry name" value="REGULATOR OF SIGMA-E PROTEASE RSEP"/>
    <property type="match status" value="1"/>
</dbReference>
<dbReference type="RefSeq" id="WP_205118638.1">
    <property type="nucleotide sequence ID" value="NZ_JAFBCM010000001.1"/>
</dbReference>
<dbReference type="Pfam" id="PF02163">
    <property type="entry name" value="Peptidase_M50"/>
    <property type="match status" value="1"/>
</dbReference>
<comment type="caution">
    <text evidence="13">The sequence shown here is derived from an EMBL/GenBank/DDBJ whole genome shotgun (WGS) entry which is preliminary data.</text>
</comment>
<dbReference type="Pfam" id="PF17820">
    <property type="entry name" value="PDZ_6"/>
    <property type="match status" value="1"/>
</dbReference>
<dbReference type="PANTHER" id="PTHR42837:SF2">
    <property type="entry name" value="MEMBRANE METALLOPROTEASE ARASP2, CHLOROPLASTIC-RELATED"/>
    <property type="match status" value="1"/>
</dbReference>
<evidence type="ECO:0000256" key="10">
    <source>
        <dbReference type="ARBA" id="ARBA00023136"/>
    </source>
</evidence>
<dbReference type="SMART" id="SM00228">
    <property type="entry name" value="PDZ"/>
    <property type="match status" value="1"/>
</dbReference>
<feature type="domain" description="PDZ" evidence="12">
    <location>
        <begin position="181"/>
        <end position="229"/>
    </location>
</feature>
<organism evidence="13 14">
    <name type="scientific">Tenggerimyces flavus</name>
    <dbReference type="NCBI Taxonomy" id="1708749"/>
    <lineage>
        <taxon>Bacteria</taxon>
        <taxon>Bacillati</taxon>
        <taxon>Actinomycetota</taxon>
        <taxon>Actinomycetes</taxon>
        <taxon>Propionibacteriales</taxon>
        <taxon>Nocardioidaceae</taxon>
        <taxon>Tenggerimyces</taxon>
    </lineage>
</organism>
<evidence type="ECO:0000256" key="11">
    <source>
        <dbReference type="SAM" id="Phobius"/>
    </source>
</evidence>
<reference evidence="14" key="1">
    <citation type="journal article" date="2019" name="Int. J. Syst. Evol. Microbiol.">
        <title>The Global Catalogue of Microorganisms (GCM) 10K type strain sequencing project: providing services to taxonomists for standard genome sequencing and annotation.</title>
        <authorList>
            <consortium name="The Broad Institute Genomics Platform"/>
            <consortium name="The Broad Institute Genome Sequencing Center for Infectious Disease"/>
            <person name="Wu L."/>
            <person name="Ma J."/>
        </authorList>
    </citation>
    <scope>NUCLEOTIDE SEQUENCE [LARGE SCALE GENOMIC DNA]</scope>
    <source>
        <strain evidence="14">CGMCC 4.7241</strain>
    </source>
</reference>
<comment type="cofactor">
    <cofactor evidence="1">
        <name>Zn(2+)</name>
        <dbReference type="ChEBI" id="CHEBI:29105"/>
    </cofactor>
</comment>
<evidence type="ECO:0000313" key="13">
    <source>
        <dbReference type="EMBL" id="MFC3763768.1"/>
    </source>
</evidence>
<dbReference type="EMBL" id="JBHRZH010000020">
    <property type="protein sequence ID" value="MFC3763768.1"/>
    <property type="molecule type" value="Genomic_DNA"/>
</dbReference>
<evidence type="ECO:0000256" key="3">
    <source>
        <dbReference type="ARBA" id="ARBA00007931"/>
    </source>
</evidence>
<dbReference type="CDD" id="cd06163">
    <property type="entry name" value="S2P-M50_PDZ_RseP-like"/>
    <property type="match status" value="1"/>
</dbReference>
<dbReference type="InterPro" id="IPR008915">
    <property type="entry name" value="Peptidase_M50"/>
</dbReference>
<dbReference type="Gene3D" id="2.30.42.10">
    <property type="match status" value="1"/>
</dbReference>
<evidence type="ECO:0000256" key="6">
    <source>
        <dbReference type="ARBA" id="ARBA00022801"/>
    </source>
</evidence>
<comment type="similarity">
    <text evidence="3">Belongs to the peptidase M50B family.</text>
</comment>
<dbReference type="SUPFAM" id="SSF50156">
    <property type="entry name" value="PDZ domain-like"/>
    <property type="match status" value="1"/>
</dbReference>
<proteinExistence type="inferred from homology"/>
<keyword evidence="8 11" id="KW-1133">Transmembrane helix</keyword>
<dbReference type="InterPro" id="IPR041489">
    <property type="entry name" value="PDZ_6"/>
</dbReference>
<keyword evidence="10 11" id="KW-0472">Membrane</keyword>
<name>A0ABV7YF09_9ACTN</name>
<evidence type="ECO:0000259" key="12">
    <source>
        <dbReference type="PROSITE" id="PS50106"/>
    </source>
</evidence>
<keyword evidence="14" id="KW-1185">Reference proteome</keyword>
<evidence type="ECO:0000256" key="1">
    <source>
        <dbReference type="ARBA" id="ARBA00001947"/>
    </source>
</evidence>
<sequence length="429" mass="45792">MDLIAILGAVVFFLGVLASVALHELGHMLPAKLFNVRVTQYMIGFGKTIWSRKKGETEYGVKIFPFGGFVRMIGMFPPAKDGRLRNSSTGPFQTLIEEARTASAEETPEGQEHRLFYTKKSWQKIIIMAGGPMMNIVLAVVLFGIVMMGFGIKVAVPVVDSVSDCVIKASEGQRACREGDPESPAKAAGLEAGDKIVAFNGTQITSWDQVSAAIRDAGAGVATMVVDRGGKQVTLKPNLIAAERYDLDDPTKFVTVGFLGVGPETVNERQDVGAVFAQIGHFTGLTAQAMLHIPERMVGVAQAAFGGERALDSPMSVLGASRVAGEIATLDEPVSDRISAFVQWLAALNLFIALFNFIPLLPLDGGHIAGAVYEAIRRAFAKLRGRPDPGYVDVAKALPLAYAMASVLIVMGVLLLYADIVNPVRLGSG</sequence>
<keyword evidence="7" id="KW-0862">Zinc</keyword>
<evidence type="ECO:0000256" key="5">
    <source>
        <dbReference type="ARBA" id="ARBA00022692"/>
    </source>
</evidence>
<evidence type="ECO:0000256" key="4">
    <source>
        <dbReference type="ARBA" id="ARBA00022670"/>
    </source>
</evidence>
<gene>
    <name evidence="13" type="ORF">ACFOUW_23215</name>
</gene>
<keyword evidence="4" id="KW-0645">Protease</keyword>
<dbReference type="InterPro" id="IPR001478">
    <property type="entry name" value="PDZ"/>
</dbReference>
<dbReference type="Proteomes" id="UP001595699">
    <property type="component" value="Unassembled WGS sequence"/>
</dbReference>
<dbReference type="InterPro" id="IPR036034">
    <property type="entry name" value="PDZ_sf"/>
</dbReference>
<evidence type="ECO:0000313" key="14">
    <source>
        <dbReference type="Proteomes" id="UP001595699"/>
    </source>
</evidence>
<evidence type="ECO:0000256" key="9">
    <source>
        <dbReference type="ARBA" id="ARBA00023049"/>
    </source>
</evidence>
<keyword evidence="5 11" id="KW-0812">Transmembrane</keyword>
<evidence type="ECO:0000256" key="8">
    <source>
        <dbReference type="ARBA" id="ARBA00022989"/>
    </source>
</evidence>
<protein>
    <submittedName>
        <fullName evidence="13">M50 family metallopeptidase</fullName>
    </submittedName>
</protein>